<dbReference type="Proteomes" id="UP001165289">
    <property type="component" value="Unassembled WGS sequence"/>
</dbReference>
<keyword evidence="1" id="KW-0677">Repeat</keyword>
<protein>
    <submittedName>
        <fullName evidence="4">Cell surface protein</fullName>
    </submittedName>
</protein>
<comment type="caution">
    <text evidence="4">The sequence shown here is derived from an EMBL/GenBank/DDBJ whole genome shotgun (WGS) entry which is preliminary data.</text>
</comment>
<reference evidence="4 5" key="1">
    <citation type="journal article" date="2023" name="BMC Biol.">
        <title>The compact genome of the sponge Oopsacas minuta (Hexactinellida) is lacking key metazoan core genes.</title>
        <authorList>
            <person name="Santini S."/>
            <person name="Schenkelaars Q."/>
            <person name="Jourda C."/>
            <person name="Duchesne M."/>
            <person name="Belahbib H."/>
            <person name="Rocher C."/>
            <person name="Selva M."/>
            <person name="Riesgo A."/>
            <person name="Vervoort M."/>
            <person name="Leys S.P."/>
            <person name="Kodjabachian L."/>
            <person name="Le Bivic A."/>
            <person name="Borchiellini C."/>
            <person name="Claverie J.M."/>
            <person name="Renard E."/>
        </authorList>
    </citation>
    <scope>NUCLEOTIDE SEQUENCE [LARGE SCALE GENOMIC DNA]</scope>
    <source>
        <strain evidence="4">SPO-2</strain>
    </source>
</reference>
<dbReference type="EMBL" id="JAKMXF010000006">
    <property type="protein sequence ID" value="KAI6661800.1"/>
    <property type="molecule type" value="Genomic_DNA"/>
</dbReference>
<dbReference type="PROSITE" id="PS51125">
    <property type="entry name" value="NHL"/>
    <property type="match status" value="1"/>
</dbReference>
<sequence>MATNETIKVIDKYSEVKEWKLLDYSLKKQPIITVKKGLNANGLAIDEPNQLIYMIIYTDHGFYSIQIVTFDGNFITSFGNYMLGQPNAIAVTEDCVFVLDLALFTVFQFSDFKISEIDTSAAEEESLSSPCGICIDYNGDLYVADTYNHRICVYSIDLKFLSCFGHQELHDPQDVTTTHSTIVVLDFGPNCVHFYSRNGDLLHSCVSNGPDDLVYYPTVFCLDPAGFILIADYCRHNIKILSPTGQIIHAIGRRGHGKGEFVRPQVQSRNFPTYGYQPQSRKINFDCLKDYIKEKKEEIKIHFKVYYDTLKETESMLLGDLDAILDIISKEKEKEQRQLKEITATQQFMKEQLKTSENEMLRKHYISLAIDIQKLCKKASEFSEVKIEWKHLGLCEIINEVCDITYPNTTRYYNNREVIMSAAPGFPECSHWDCCYDKNDNMIYLLTTMQDNTGYTTLIYTFDQKLNLLSTGEIPNNSGYWSPWITTSQDYIFITAGVNCEDFVMRISKSNYSNANIKSLDIVPTKSVVLGGYLFSTSDVSAVLYKFRIKDLNKEKDVTLTGCRRDGTNIDFSYGRDIHLRDSEFYILFNSRTLRAVCSFSEKGALLREIVTNPRRLTNPTHFCMDNDNNIIIADRGKIIIFDSYGRPIGSFEMVSLVLNLLLIILSLIT</sequence>
<dbReference type="InterPro" id="IPR001258">
    <property type="entry name" value="NHL_repeat"/>
</dbReference>
<dbReference type="SUPFAM" id="SSF50969">
    <property type="entry name" value="YVTN repeat-like/Quinoprotein amine dehydrogenase"/>
    <property type="match status" value="1"/>
</dbReference>
<keyword evidence="5" id="KW-1185">Reference proteome</keyword>
<evidence type="ECO:0000256" key="3">
    <source>
        <dbReference type="SAM" id="Coils"/>
    </source>
</evidence>
<dbReference type="PANTHER" id="PTHR24104">
    <property type="entry name" value="E3 UBIQUITIN-PROTEIN LIGASE NHLRC1-RELATED"/>
    <property type="match status" value="1"/>
</dbReference>
<proteinExistence type="predicted"/>
<dbReference type="GO" id="GO:0043161">
    <property type="term" value="P:proteasome-mediated ubiquitin-dependent protein catabolic process"/>
    <property type="evidence" value="ECO:0007669"/>
    <property type="project" value="TreeGrafter"/>
</dbReference>
<evidence type="ECO:0000313" key="4">
    <source>
        <dbReference type="EMBL" id="KAI6661800.1"/>
    </source>
</evidence>
<dbReference type="CDD" id="cd05819">
    <property type="entry name" value="NHL"/>
    <property type="match status" value="1"/>
</dbReference>
<dbReference type="SUPFAM" id="SSF63829">
    <property type="entry name" value="Calcium-dependent phosphotriesterase"/>
    <property type="match status" value="1"/>
</dbReference>
<dbReference type="GO" id="GO:0000209">
    <property type="term" value="P:protein polyubiquitination"/>
    <property type="evidence" value="ECO:0007669"/>
    <property type="project" value="TreeGrafter"/>
</dbReference>
<dbReference type="InterPro" id="IPR011044">
    <property type="entry name" value="Quino_amine_DH_bsu"/>
</dbReference>
<evidence type="ECO:0000313" key="5">
    <source>
        <dbReference type="Proteomes" id="UP001165289"/>
    </source>
</evidence>
<evidence type="ECO:0000256" key="2">
    <source>
        <dbReference type="PROSITE-ProRule" id="PRU00504"/>
    </source>
</evidence>
<dbReference type="Pfam" id="PF01436">
    <property type="entry name" value="NHL"/>
    <property type="match status" value="1"/>
</dbReference>
<dbReference type="InterPro" id="IPR050952">
    <property type="entry name" value="TRIM-NHL_E3_ligases"/>
</dbReference>
<dbReference type="InterPro" id="IPR011042">
    <property type="entry name" value="6-blade_b-propeller_TolB-like"/>
</dbReference>
<feature type="coiled-coil region" evidence="3">
    <location>
        <begin position="325"/>
        <end position="359"/>
    </location>
</feature>
<dbReference type="GO" id="GO:0008270">
    <property type="term" value="F:zinc ion binding"/>
    <property type="evidence" value="ECO:0007669"/>
    <property type="project" value="UniProtKB-KW"/>
</dbReference>
<organism evidence="4 5">
    <name type="scientific">Oopsacas minuta</name>
    <dbReference type="NCBI Taxonomy" id="111878"/>
    <lineage>
        <taxon>Eukaryota</taxon>
        <taxon>Metazoa</taxon>
        <taxon>Porifera</taxon>
        <taxon>Hexactinellida</taxon>
        <taxon>Hexasterophora</taxon>
        <taxon>Lyssacinosida</taxon>
        <taxon>Leucopsacidae</taxon>
        <taxon>Oopsacas</taxon>
    </lineage>
</organism>
<dbReference type="Gene3D" id="2.120.10.30">
    <property type="entry name" value="TolB, C-terminal domain"/>
    <property type="match status" value="2"/>
</dbReference>
<gene>
    <name evidence="4" type="ORF">LOD99_9807</name>
</gene>
<evidence type="ECO:0000256" key="1">
    <source>
        <dbReference type="ARBA" id="ARBA00022737"/>
    </source>
</evidence>
<accession>A0AAV7KLK1</accession>
<dbReference type="PANTHER" id="PTHR24104:SF25">
    <property type="entry name" value="PROTEIN LIN-41"/>
    <property type="match status" value="1"/>
</dbReference>
<name>A0AAV7KLK1_9METZ</name>
<dbReference type="GO" id="GO:0061630">
    <property type="term" value="F:ubiquitin protein ligase activity"/>
    <property type="evidence" value="ECO:0007669"/>
    <property type="project" value="TreeGrafter"/>
</dbReference>
<feature type="repeat" description="NHL" evidence="2">
    <location>
        <begin position="127"/>
        <end position="157"/>
    </location>
</feature>
<keyword evidence="3" id="KW-0175">Coiled coil</keyword>
<dbReference type="AlphaFoldDB" id="A0AAV7KLK1"/>